<evidence type="ECO:0000259" key="12">
    <source>
        <dbReference type="Pfam" id="PF25989"/>
    </source>
</evidence>
<comment type="similarity">
    <text evidence="2">Belongs to the membrane fusion protein (MFP) (TC 8.A.1) family.</text>
</comment>
<keyword evidence="5 8" id="KW-0472">Membrane</keyword>
<dbReference type="InterPro" id="IPR058624">
    <property type="entry name" value="MdtA-like_HH"/>
</dbReference>
<dbReference type="GO" id="GO:0015562">
    <property type="term" value="F:efflux transmembrane transporter activity"/>
    <property type="evidence" value="ECO:0007669"/>
    <property type="project" value="TreeGrafter"/>
</dbReference>
<feature type="compositionally biased region" description="Low complexity" evidence="7">
    <location>
        <begin position="419"/>
        <end position="435"/>
    </location>
</feature>
<dbReference type="NCBIfam" id="TIGR01730">
    <property type="entry name" value="RND_mfp"/>
    <property type="match status" value="1"/>
</dbReference>
<dbReference type="Pfam" id="PF25944">
    <property type="entry name" value="Beta-barrel_RND"/>
    <property type="match status" value="1"/>
</dbReference>
<keyword evidence="14" id="KW-1185">Reference proteome</keyword>
<dbReference type="SUPFAM" id="SSF111369">
    <property type="entry name" value="HlyD-like secretion proteins"/>
    <property type="match status" value="1"/>
</dbReference>
<dbReference type="AlphaFoldDB" id="A0A3R8MYY2"/>
<dbReference type="Pfam" id="PF25876">
    <property type="entry name" value="HH_MFP_RND"/>
    <property type="match status" value="1"/>
</dbReference>
<feature type="compositionally biased region" description="Pro residues" evidence="7">
    <location>
        <begin position="45"/>
        <end position="54"/>
    </location>
</feature>
<keyword evidence="3" id="KW-1003">Cell membrane</keyword>
<keyword evidence="6" id="KW-0175">Coiled coil</keyword>
<feature type="domain" description="Multidrug resistance protein MdtA-like alpha-helical hairpin" evidence="9">
    <location>
        <begin position="133"/>
        <end position="202"/>
    </location>
</feature>
<evidence type="ECO:0000256" key="2">
    <source>
        <dbReference type="ARBA" id="ARBA00009477"/>
    </source>
</evidence>
<reference evidence="13 14" key="1">
    <citation type="submission" date="2018-11" db="EMBL/GenBank/DDBJ databases">
        <title>Genome sequencing of Lautropia sp. KCOM 2505 (= ChDC F240).</title>
        <authorList>
            <person name="Kook J.-K."/>
            <person name="Park S.-N."/>
            <person name="Lim Y.K."/>
        </authorList>
    </citation>
    <scope>NUCLEOTIDE SEQUENCE [LARGE SCALE GENOMIC DNA]</scope>
    <source>
        <strain evidence="13 14">KCOM 2505</strain>
    </source>
</reference>
<feature type="region of interest" description="Disordered" evidence="7">
    <location>
        <begin position="41"/>
        <end position="66"/>
    </location>
</feature>
<sequence>MSASFRAASGRRTVLVVTVVVVLAIGAGLWFWVIKPSSGTAPAADMPPGPPGAPGGPGGPGGGQPVTVSVSPVVKGAFPVLVRAVGNVTPYNTVTVVPQVEGRLLRVHFREGDRVRAGDLLAELDARALEASLAEARATQAQNQAELRNAQADLARYQRLFRQDSVARQQLDTQQALVRQLQARSAADQAKVDSARVQLGYTKIHAPVTGRLGLIKTNVGAMIGPSTTDGLVSIVQVDPISVVFGVPEVQLQSLRDAMAQQDMSGGLEVQAWDRTESRLLATGRLTTLDNQIDTTTGALRVRARFDNPGEQLFPNQFVNVRLTLQTLPGALSVPVDVVQFGNQGNYVYVVRDGKAHIQTVKLGASASDRVQVVDGLQAGEQVVLEGMDSLRDGSRVKIVAPVEGDPDALLGGTPDETAGKPAPAAGHAAPAGGNAESAGGNVGPAGGDAQHAGDAGPGGDAPPEP</sequence>
<name>A0A3R8MYY2_9BURK</name>
<feature type="coiled-coil region" evidence="6">
    <location>
        <begin position="126"/>
        <end position="160"/>
    </location>
</feature>
<dbReference type="RefSeq" id="WP_125095119.1">
    <property type="nucleotide sequence ID" value="NZ_RRUE01000001.1"/>
</dbReference>
<dbReference type="EMBL" id="RRUE01000001">
    <property type="protein sequence ID" value="RRN45690.1"/>
    <property type="molecule type" value="Genomic_DNA"/>
</dbReference>
<keyword evidence="8" id="KW-1133">Transmembrane helix</keyword>
<dbReference type="Gene3D" id="1.10.287.470">
    <property type="entry name" value="Helix hairpin bin"/>
    <property type="match status" value="1"/>
</dbReference>
<dbReference type="GO" id="GO:1990281">
    <property type="term" value="C:efflux pump complex"/>
    <property type="evidence" value="ECO:0007669"/>
    <property type="project" value="TreeGrafter"/>
</dbReference>
<dbReference type="PANTHER" id="PTHR30469:SF12">
    <property type="entry name" value="MULTIDRUG RESISTANCE PROTEIN MDTA"/>
    <property type="match status" value="1"/>
</dbReference>
<evidence type="ECO:0000259" key="9">
    <source>
        <dbReference type="Pfam" id="PF25876"/>
    </source>
</evidence>
<feature type="transmembrane region" description="Helical" evidence="8">
    <location>
        <begin position="12"/>
        <end position="33"/>
    </location>
</feature>
<dbReference type="InterPro" id="IPR058626">
    <property type="entry name" value="MdtA-like_b-barrel"/>
</dbReference>
<feature type="domain" description="YknX-like C-terminal permuted SH3-like" evidence="12">
    <location>
        <begin position="330"/>
        <end position="398"/>
    </location>
</feature>
<proteinExistence type="inferred from homology"/>
<dbReference type="InterPro" id="IPR058625">
    <property type="entry name" value="MdtA-like_BSH"/>
</dbReference>
<comment type="caution">
    <text evidence="13">The sequence shown here is derived from an EMBL/GenBank/DDBJ whole genome shotgun (WGS) entry which is preliminary data.</text>
</comment>
<gene>
    <name evidence="13" type="ORF">EHV23_05935</name>
</gene>
<feature type="compositionally biased region" description="Gly residues" evidence="7">
    <location>
        <begin position="55"/>
        <end position="64"/>
    </location>
</feature>
<protein>
    <submittedName>
        <fullName evidence="13">Efflux RND transporter periplasmic adaptor subunit</fullName>
    </submittedName>
</protein>
<dbReference type="PANTHER" id="PTHR30469">
    <property type="entry name" value="MULTIDRUG RESISTANCE PROTEIN MDTA"/>
    <property type="match status" value="1"/>
</dbReference>
<feature type="domain" description="Multidrug resistance protein MdtA-like beta-barrel" evidence="11">
    <location>
        <begin position="239"/>
        <end position="325"/>
    </location>
</feature>
<evidence type="ECO:0000259" key="10">
    <source>
        <dbReference type="Pfam" id="PF25917"/>
    </source>
</evidence>
<dbReference type="Gene3D" id="2.40.420.20">
    <property type="match status" value="1"/>
</dbReference>
<dbReference type="Pfam" id="PF25989">
    <property type="entry name" value="YknX_C"/>
    <property type="match status" value="1"/>
</dbReference>
<keyword evidence="4" id="KW-0997">Cell inner membrane</keyword>
<evidence type="ECO:0000256" key="3">
    <source>
        <dbReference type="ARBA" id="ARBA00022475"/>
    </source>
</evidence>
<evidence type="ECO:0000313" key="14">
    <source>
        <dbReference type="Proteomes" id="UP000270261"/>
    </source>
</evidence>
<evidence type="ECO:0000256" key="4">
    <source>
        <dbReference type="ARBA" id="ARBA00022519"/>
    </source>
</evidence>
<evidence type="ECO:0000313" key="13">
    <source>
        <dbReference type="EMBL" id="RRN45690.1"/>
    </source>
</evidence>
<dbReference type="Pfam" id="PF25917">
    <property type="entry name" value="BSH_RND"/>
    <property type="match status" value="1"/>
</dbReference>
<evidence type="ECO:0000256" key="8">
    <source>
        <dbReference type="SAM" id="Phobius"/>
    </source>
</evidence>
<evidence type="ECO:0000256" key="1">
    <source>
        <dbReference type="ARBA" id="ARBA00004236"/>
    </source>
</evidence>
<evidence type="ECO:0000256" key="7">
    <source>
        <dbReference type="SAM" id="MobiDB-lite"/>
    </source>
</evidence>
<feature type="region of interest" description="Disordered" evidence="7">
    <location>
        <begin position="401"/>
        <end position="465"/>
    </location>
</feature>
<dbReference type="Gene3D" id="2.40.30.170">
    <property type="match status" value="1"/>
</dbReference>
<dbReference type="OrthoDB" id="9783047at2"/>
<feature type="domain" description="Multidrug resistance protein MdtA-like barrel-sandwich hybrid" evidence="10">
    <location>
        <begin position="92"/>
        <end position="233"/>
    </location>
</feature>
<accession>A0A3R8MYY2</accession>
<dbReference type="InterPro" id="IPR058637">
    <property type="entry name" value="YknX-like_C"/>
</dbReference>
<evidence type="ECO:0000259" key="11">
    <source>
        <dbReference type="Pfam" id="PF25944"/>
    </source>
</evidence>
<evidence type="ECO:0000256" key="6">
    <source>
        <dbReference type="SAM" id="Coils"/>
    </source>
</evidence>
<organism evidence="13 14">
    <name type="scientific">Lautropia dentalis</name>
    <dbReference type="NCBI Taxonomy" id="2490857"/>
    <lineage>
        <taxon>Bacteria</taxon>
        <taxon>Pseudomonadati</taxon>
        <taxon>Pseudomonadota</taxon>
        <taxon>Betaproteobacteria</taxon>
        <taxon>Burkholderiales</taxon>
        <taxon>Burkholderiaceae</taxon>
        <taxon>Lautropia</taxon>
    </lineage>
</organism>
<dbReference type="Gene3D" id="2.40.50.100">
    <property type="match status" value="1"/>
</dbReference>
<dbReference type="InterPro" id="IPR006143">
    <property type="entry name" value="RND_pump_MFP"/>
</dbReference>
<dbReference type="Proteomes" id="UP000270261">
    <property type="component" value="Unassembled WGS sequence"/>
</dbReference>
<comment type="subcellular location">
    <subcellularLocation>
        <location evidence="1">Cell membrane</location>
    </subcellularLocation>
</comment>
<evidence type="ECO:0000256" key="5">
    <source>
        <dbReference type="ARBA" id="ARBA00023136"/>
    </source>
</evidence>
<keyword evidence="8" id="KW-0812">Transmembrane</keyword>